<protein>
    <submittedName>
        <fullName evidence="5">DNA binding protein HU</fullName>
    </submittedName>
</protein>
<dbReference type="Pfam" id="PF00216">
    <property type="entry name" value="Bac_DNA_binding"/>
    <property type="match status" value="1"/>
</dbReference>
<gene>
    <name evidence="5" type="ordered locus">BFp0034</name>
</gene>
<proteinExistence type="inferred from homology"/>
<comment type="similarity">
    <text evidence="1 4">Belongs to the bacterial histone-like protein family.</text>
</comment>
<evidence type="ECO:0000313" key="6">
    <source>
        <dbReference type="Proteomes" id="UP000002197"/>
    </source>
</evidence>
<dbReference type="GO" id="GO:0030527">
    <property type="term" value="F:structural constituent of chromatin"/>
    <property type="evidence" value="ECO:0007669"/>
    <property type="project" value="InterPro"/>
</dbReference>
<dbReference type="PATRIC" id="fig|295405.11.peg.31"/>
<dbReference type="SUPFAM" id="SSF47729">
    <property type="entry name" value="IHF-like DNA-binding proteins"/>
    <property type="match status" value="1"/>
</dbReference>
<dbReference type="AlphaFoldDB" id="Q64MC6"/>
<geneLocation type="plasmid" evidence="5 6">
    <name>pBFY46</name>
</geneLocation>
<reference evidence="5 6" key="1">
    <citation type="journal article" date="2004" name="Proc. Natl. Acad. Sci. U.S.A.">
        <title>Genomic analysis of Bacteroides fragilis reveals extensive DNA inversions regulating cell surface adaptation.</title>
        <authorList>
            <person name="Kuwahara T."/>
            <person name="Yamashita A."/>
            <person name="Hirakawa H."/>
            <person name="Nakayama H."/>
            <person name="Toh H."/>
            <person name="Okada N."/>
            <person name="Kuhara S."/>
            <person name="Hattori M."/>
            <person name="Hayashi T."/>
            <person name="Ohnishi Y."/>
        </authorList>
    </citation>
    <scope>NUCLEOTIDE SEQUENCE [LARGE SCALE GENOMIC DNA]</scope>
    <source>
        <strain evidence="5 6">YCH46</strain>
        <plasmid evidence="6">Plasmid pBFY46</plasmid>
    </source>
</reference>
<dbReference type="OrthoDB" id="9799835at2"/>
<evidence type="ECO:0000313" key="5">
    <source>
        <dbReference type="EMBL" id="BAD51361.1"/>
    </source>
</evidence>
<dbReference type="EMBL" id="AP006842">
    <property type="protein sequence ID" value="BAD51361.1"/>
    <property type="molecule type" value="Genomic_DNA"/>
</dbReference>
<dbReference type="GO" id="GO:0003677">
    <property type="term" value="F:DNA binding"/>
    <property type="evidence" value="ECO:0007669"/>
    <property type="project" value="UniProtKB-KW"/>
</dbReference>
<dbReference type="CDD" id="cd13836">
    <property type="entry name" value="IHF_B"/>
    <property type="match status" value="1"/>
</dbReference>
<dbReference type="PANTHER" id="PTHR33175:SF3">
    <property type="entry name" value="DNA-BINDING PROTEIN HU-BETA"/>
    <property type="match status" value="1"/>
</dbReference>
<dbReference type="RefSeq" id="WP_011199165.1">
    <property type="nucleotide sequence ID" value="NC_006297.1"/>
</dbReference>
<accession>Q64MC6</accession>
<dbReference type="Gene3D" id="4.10.520.10">
    <property type="entry name" value="IHF-like DNA-binding proteins"/>
    <property type="match status" value="1"/>
</dbReference>
<dbReference type="GO" id="GO:0005829">
    <property type="term" value="C:cytosol"/>
    <property type="evidence" value="ECO:0007669"/>
    <property type="project" value="TreeGrafter"/>
</dbReference>
<dbReference type="PANTHER" id="PTHR33175">
    <property type="entry name" value="DNA-BINDING PROTEIN HU"/>
    <property type="match status" value="1"/>
</dbReference>
<name>Q64MC6_BACFR</name>
<keyword evidence="3" id="KW-0238">DNA-binding</keyword>
<evidence type="ECO:0000256" key="3">
    <source>
        <dbReference type="ARBA" id="ARBA00023125"/>
    </source>
</evidence>
<dbReference type="SMART" id="SM00411">
    <property type="entry name" value="BHL"/>
    <property type="match status" value="1"/>
</dbReference>
<evidence type="ECO:0000256" key="2">
    <source>
        <dbReference type="ARBA" id="ARBA00023067"/>
    </source>
</evidence>
<dbReference type="Proteomes" id="UP000002197">
    <property type="component" value="Plasmid pBFY46"/>
</dbReference>
<dbReference type="PRINTS" id="PR01727">
    <property type="entry name" value="DNABINDINGHU"/>
</dbReference>
<organism evidence="5 6">
    <name type="scientific">Bacteroides fragilis (strain YCH46)</name>
    <dbReference type="NCBI Taxonomy" id="295405"/>
    <lineage>
        <taxon>Bacteria</taxon>
        <taxon>Pseudomonadati</taxon>
        <taxon>Bacteroidota</taxon>
        <taxon>Bacteroidia</taxon>
        <taxon>Bacteroidales</taxon>
        <taxon>Bacteroidaceae</taxon>
        <taxon>Bacteroides</taxon>
    </lineage>
</organism>
<dbReference type="KEGG" id="bfr:BFp0034"/>
<dbReference type="InterPro" id="IPR000119">
    <property type="entry name" value="Hist_DNA-bd"/>
</dbReference>
<evidence type="ECO:0000256" key="1">
    <source>
        <dbReference type="ARBA" id="ARBA00010529"/>
    </source>
</evidence>
<keyword evidence="2" id="KW-0226">DNA condensation</keyword>
<sequence length="90" mass="10205">MNKKDLIKVVATETGFPMKDVQKTIDTFLKELSEEVNKEDVAIKDFGTFKTVIQKARIARNPATGELVEVPEKKVLKFKPSKNALSLKWL</sequence>
<dbReference type="GO" id="GO:0030261">
    <property type="term" value="P:chromosome condensation"/>
    <property type="evidence" value="ECO:0007669"/>
    <property type="project" value="UniProtKB-KW"/>
</dbReference>
<keyword evidence="5" id="KW-0614">Plasmid</keyword>
<dbReference type="HOGENOM" id="CLU_105066_3_1_10"/>
<dbReference type="InterPro" id="IPR010992">
    <property type="entry name" value="IHF-like_DNA-bd_dom_sf"/>
</dbReference>
<evidence type="ECO:0000256" key="4">
    <source>
        <dbReference type="RuleBase" id="RU003939"/>
    </source>
</evidence>